<dbReference type="AlphaFoldDB" id="A0AB39MKY5"/>
<organism evidence="1">
    <name type="scientific">Streptomyces sp. R08</name>
    <dbReference type="NCBI Taxonomy" id="3238624"/>
    <lineage>
        <taxon>Bacteria</taxon>
        <taxon>Bacillati</taxon>
        <taxon>Actinomycetota</taxon>
        <taxon>Actinomycetes</taxon>
        <taxon>Kitasatosporales</taxon>
        <taxon>Streptomycetaceae</taxon>
        <taxon>Streptomyces</taxon>
    </lineage>
</organism>
<evidence type="ECO:0000313" key="1">
    <source>
        <dbReference type="EMBL" id="XDQ05676.1"/>
    </source>
</evidence>
<dbReference type="EMBL" id="CP163431">
    <property type="protein sequence ID" value="XDQ05676.1"/>
    <property type="molecule type" value="Genomic_DNA"/>
</dbReference>
<gene>
    <name evidence="1" type="ORF">AB5J58_38430</name>
</gene>
<accession>A0AB39MKY5</accession>
<sequence>MSTGQFWPGRYTDRHGSEAVVFETDGRESIRTTIRGVPFEGSSMDDLGALGGEPPDTPFAFFDGALCSCLLQWEVPLSVAVEGQGVRTEVLDCALRLGGPAGPGRGLDAETLTTTLRFNGREYRNAEGDDDFEDALNEIQRRLPDGVRLRACISCAWSDYFPAGHGLMAQLACFRDAKDRYRQVDGKHGPRGIFAVWAEHTESVQETWLCEEFEQRTTHTGYRGPFPYRAWR</sequence>
<dbReference type="RefSeq" id="WP_369190813.1">
    <property type="nucleotide sequence ID" value="NZ_CP163431.1"/>
</dbReference>
<protein>
    <submittedName>
        <fullName evidence="1">DUF6304 family protein</fullName>
    </submittedName>
</protein>
<dbReference type="InterPro" id="IPR046271">
    <property type="entry name" value="DUF6304"/>
</dbReference>
<dbReference type="Pfam" id="PF19822">
    <property type="entry name" value="DUF6304"/>
    <property type="match status" value="1"/>
</dbReference>
<reference evidence="1" key="1">
    <citation type="submission" date="2024-07" db="EMBL/GenBank/DDBJ databases">
        <authorList>
            <person name="Yu S.T."/>
        </authorList>
    </citation>
    <scope>NUCLEOTIDE SEQUENCE</scope>
    <source>
        <strain evidence="1">R08</strain>
    </source>
</reference>
<proteinExistence type="predicted"/>
<name>A0AB39MKY5_9ACTN</name>